<gene>
    <name evidence="1" type="ORF">FRX31_021919</name>
</gene>
<feature type="non-terminal residue" evidence="1">
    <location>
        <position position="126"/>
    </location>
</feature>
<evidence type="ECO:0000313" key="2">
    <source>
        <dbReference type="Proteomes" id="UP000554482"/>
    </source>
</evidence>
<sequence>MDNFGEALCLQVESSHYAASTRAPEHAKILQVESSHLADNLAASGHPILESDLQQIILNAIVMTLTSTVTDITIDDFYAHLLAFDMHLESQNAILQSPPFANLAHNLQSASQYSSHPNSNSNNNQM</sequence>
<name>A0A7J6VWE0_THATH</name>
<keyword evidence="2" id="KW-1185">Reference proteome</keyword>
<reference evidence="1 2" key="1">
    <citation type="submission" date="2020-06" db="EMBL/GenBank/DDBJ databases">
        <title>Transcriptomic and genomic resources for Thalictrum thalictroides and T. hernandezii: Facilitating candidate gene discovery in an emerging model plant lineage.</title>
        <authorList>
            <person name="Arias T."/>
            <person name="Riano-Pachon D.M."/>
            <person name="Di Stilio V.S."/>
        </authorList>
    </citation>
    <scope>NUCLEOTIDE SEQUENCE [LARGE SCALE GENOMIC DNA]</scope>
    <source>
        <strain evidence="2">cv. WT478/WT964</strain>
        <tissue evidence="1">Leaves</tissue>
    </source>
</reference>
<accession>A0A7J6VWE0</accession>
<organism evidence="1 2">
    <name type="scientific">Thalictrum thalictroides</name>
    <name type="common">Rue-anemone</name>
    <name type="synonym">Anemone thalictroides</name>
    <dbReference type="NCBI Taxonomy" id="46969"/>
    <lineage>
        <taxon>Eukaryota</taxon>
        <taxon>Viridiplantae</taxon>
        <taxon>Streptophyta</taxon>
        <taxon>Embryophyta</taxon>
        <taxon>Tracheophyta</taxon>
        <taxon>Spermatophyta</taxon>
        <taxon>Magnoliopsida</taxon>
        <taxon>Ranunculales</taxon>
        <taxon>Ranunculaceae</taxon>
        <taxon>Thalictroideae</taxon>
        <taxon>Thalictrum</taxon>
    </lineage>
</organism>
<dbReference type="AlphaFoldDB" id="A0A7J6VWE0"/>
<comment type="caution">
    <text evidence="1">The sequence shown here is derived from an EMBL/GenBank/DDBJ whole genome shotgun (WGS) entry which is preliminary data.</text>
</comment>
<proteinExistence type="predicted"/>
<dbReference type="Proteomes" id="UP000554482">
    <property type="component" value="Unassembled WGS sequence"/>
</dbReference>
<dbReference type="EMBL" id="JABWDY010026687">
    <property type="protein sequence ID" value="KAF5188495.1"/>
    <property type="molecule type" value="Genomic_DNA"/>
</dbReference>
<evidence type="ECO:0000313" key="1">
    <source>
        <dbReference type="EMBL" id="KAF5188495.1"/>
    </source>
</evidence>
<protein>
    <submittedName>
        <fullName evidence="1">Uncharacterized protein</fullName>
    </submittedName>
</protein>